<feature type="region of interest" description="Disordered" evidence="11">
    <location>
        <begin position="50"/>
        <end position="117"/>
    </location>
</feature>
<evidence type="ECO:0000256" key="3">
    <source>
        <dbReference type="ARBA" id="ARBA00022927"/>
    </source>
</evidence>
<evidence type="ECO:0000256" key="11">
    <source>
        <dbReference type="SAM" id="MobiDB-lite"/>
    </source>
</evidence>
<feature type="compositionally biased region" description="Basic and acidic residues" evidence="11">
    <location>
        <begin position="376"/>
        <end position="386"/>
    </location>
</feature>
<keyword evidence="12" id="KW-0812">Transmembrane</keyword>
<comment type="function">
    <text evidence="10">Component of the PEX13-PEX14 docking complex, a translocon channel that specifically mediates the import of peroxisomal cargo proteins bound to PEX5 receptor. The PEX13-PEX14 docking complex forms a large import pore which can be opened to a diameter of about 9 nm. Mechanistically, PEX5 receptor along with cargo proteins associates with the PEX14 subunit of the PEX13-PEX14 docking complex in the cytosol, leading to the insertion of the receptor into the organelle membrane with the concomitant translocation of the cargo into the peroxisome matrix.</text>
</comment>
<feature type="compositionally biased region" description="Polar residues" evidence="11">
    <location>
        <begin position="363"/>
        <end position="374"/>
    </location>
</feature>
<reference evidence="14" key="2">
    <citation type="submission" date="2022-01" db="EMBL/GenBank/DDBJ databases">
        <authorList>
            <person name="Hirooka S."/>
            <person name="Miyagishima S.Y."/>
        </authorList>
    </citation>
    <scope>NUCLEOTIDE SEQUENCE</scope>
    <source>
        <strain evidence="14">NBRC 102759</strain>
    </source>
</reference>
<keyword evidence="12" id="KW-1133">Transmembrane helix</keyword>
<feature type="domain" description="Peroxisome membrane anchor protein Pex14p N-terminal" evidence="13">
    <location>
        <begin position="4"/>
        <end position="48"/>
    </location>
</feature>
<evidence type="ECO:0000256" key="10">
    <source>
        <dbReference type="RuleBase" id="RU367032"/>
    </source>
</evidence>
<feature type="region of interest" description="Disordered" evidence="11">
    <location>
        <begin position="360"/>
        <end position="466"/>
    </location>
</feature>
<dbReference type="Pfam" id="PF04695">
    <property type="entry name" value="Pex14_N"/>
    <property type="match status" value="1"/>
</dbReference>
<comment type="similarity">
    <text evidence="1 10">Belongs to the peroxin-14 family.</text>
</comment>
<keyword evidence="4" id="KW-0811">Translocation</keyword>
<evidence type="ECO:0000256" key="12">
    <source>
        <dbReference type="SAM" id="Phobius"/>
    </source>
</evidence>
<keyword evidence="6 10" id="KW-0576">Peroxisome</keyword>
<feature type="compositionally biased region" description="Polar residues" evidence="11">
    <location>
        <begin position="71"/>
        <end position="117"/>
    </location>
</feature>
<feature type="compositionally biased region" description="Basic and acidic residues" evidence="11">
    <location>
        <begin position="443"/>
        <end position="459"/>
    </location>
</feature>
<dbReference type="InterPro" id="IPR036388">
    <property type="entry name" value="WH-like_DNA-bd_sf"/>
</dbReference>
<accession>A0A9C7PTA2</accession>
<gene>
    <name evidence="14" type="ORF">GpartN1_g1680.t1</name>
</gene>
<reference evidence="14" key="1">
    <citation type="journal article" date="2022" name="Proc. Natl. Acad. Sci. U.S.A.">
        <title>Life cycle and functional genomics of the unicellular red alga Galdieria for elucidating algal and plant evolution and industrial use.</title>
        <authorList>
            <person name="Hirooka S."/>
            <person name="Itabashi T."/>
            <person name="Ichinose T.M."/>
            <person name="Onuma R."/>
            <person name="Fujiwara T."/>
            <person name="Yamashita S."/>
            <person name="Jong L.W."/>
            <person name="Tomita R."/>
            <person name="Iwane A.H."/>
            <person name="Miyagishima S.Y."/>
        </authorList>
    </citation>
    <scope>NUCLEOTIDE SEQUENCE</scope>
    <source>
        <strain evidence="14">NBRC 102759</strain>
    </source>
</reference>
<dbReference type="EMBL" id="BQMJ01000011">
    <property type="protein sequence ID" value="GJQ09889.1"/>
    <property type="molecule type" value="Genomic_DNA"/>
</dbReference>
<sequence length="466" mass="52273">MTIREDEVKKAVSFLEHPQVKPTAGQRKVDFLRRKGLTDDEIREAFQRAGQIYPEDTFTGNSEGEQLDSAAKTTNAPNNVPKSVTPNEKAASQQVAQVSSDKVNANSLPSNQMSLSQPGGVWVPQPFAYVTPQVASSQQPQQKERSWSFGSIFLGAGATAGIVLAIREVLRKYVVPLYFPEARPRDNSKQKPSREDEEGRQYLEKQVDELKTLVKSLVKATERNNDMIEELVHKSERQMRQDLFEVVNCLKSVVSGMQIFKEALHREPSHSEDKLRQDNVAILNSMQGYQREEDFNRSKSEKEVWHSNKSWLVGDDNYSLDANGVGTQIFSNKIRDPGIMDDFMSIPPASLEELVPKAKEVSSGMSTVNDVHSNSNKREGKEEYHSGRMNGSQMTTENMANGTLDEENAKKAFQQAMLAEAKAALERRSHPHSSSRSSPARSVDSERQNTEKEIRRESDNVAIDTT</sequence>
<dbReference type="PANTHER" id="PTHR23058:SF0">
    <property type="entry name" value="PEROXISOMAL MEMBRANE PROTEIN PEX14"/>
    <property type="match status" value="1"/>
</dbReference>
<dbReference type="AlphaFoldDB" id="A0A9C7PTA2"/>
<keyword evidence="3 10" id="KW-0653">Protein transport</keyword>
<comment type="subcellular location">
    <subcellularLocation>
        <location evidence="9 10">Peroxisome membrane</location>
    </subcellularLocation>
</comment>
<dbReference type="GO" id="GO:0016560">
    <property type="term" value="P:protein import into peroxisome matrix, docking"/>
    <property type="evidence" value="ECO:0007669"/>
    <property type="project" value="UniProtKB-UniRule"/>
</dbReference>
<dbReference type="OrthoDB" id="6085at2759"/>
<dbReference type="Proteomes" id="UP001061958">
    <property type="component" value="Unassembled WGS sequence"/>
</dbReference>
<name>A0A9C7PTA2_9RHOD</name>
<evidence type="ECO:0000256" key="6">
    <source>
        <dbReference type="ARBA" id="ARBA00023140"/>
    </source>
</evidence>
<feature type="region of interest" description="Disordered" evidence="11">
    <location>
        <begin position="182"/>
        <end position="201"/>
    </location>
</feature>
<dbReference type="Gene3D" id="1.10.10.10">
    <property type="entry name" value="Winged helix-like DNA-binding domain superfamily/Winged helix DNA-binding domain"/>
    <property type="match status" value="1"/>
</dbReference>
<evidence type="ECO:0000256" key="5">
    <source>
        <dbReference type="ARBA" id="ARBA00023136"/>
    </source>
</evidence>
<dbReference type="GO" id="GO:0005778">
    <property type="term" value="C:peroxisomal membrane"/>
    <property type="evidence" value="ECO:0007669"/>
    <property type="project" value="UniProtKB-SubCell"/>
</dbReference>
<feature type="compositionally biased region" description="Low complexity" evidence="11">
    <location>
        <begin position="432"/>
        <end position="442"/>
    </location>
</feature>
<feature type="compositionally biased region" description="Polar residues" evidence="11">
    <location>
        <begin position="389"/>
        <end position="401"/>
    </location>
</feature>
<evidence type="ECO:0000256" key="2">
    <source>
        <dbReference type="ARBA" id="ARBA00022448"/>
    </source>
</evidence>
<dbReference type="PANTHER" id="PTHR23058">
    <property type="entry name" value="PEROXISOMAL MEMBRANE PROTEIN PEX14"/>
    <property type="match status" value="1"/>
</dbReference>
<comment type="caution">
    <text evidence="14">The sequence shown here is derived from an EMBL/GenBank/DDBJ whole genome shotgun (WGS) entry which is preliminary data.</text>
</comment>
<evidence type="ECO:0000256" key="8">
    <source>
        <dbReference type="ARBA" id="ARBA00029691"/>
    </source>
</evidence>
<dbReference type="InterPro" id="IPR025655">
    <property type="entry name" value="PEX14"/>
</dbReference>
<protein>
    <recommendedName>
        <fullName evidence="7 10">Peroxisomal membrane protein PEX14</fullName>
    </recommendedName>
    <alternativeName>
        <fullName evidence="8 10">Peroxin-14</fullName>
    </alternativeName>
</protein>
<evidence type="ECO:0000313" key="15">
    <source>
        <dbReference type="Proteomes" id="UP001061958"/>
    </source>
</evidence>
<proteinExistence type="inferred from homology"/>
<organism evidence="14 15">
    <name type="scientific">Galdieria partita</name>
    <dbReference type="NCBI Taxonomy" id="83374"/>
    <lineage>
        <taxon>Eukaryota</taxon>
        <taxon>Rhodophyta</taxon>
        <taxon>Bangiophyceae</taxon>
        <taxon>Galdieriales</taxon>
        <taxon>Galdieriaceae</taxon>
        <taxon>Galdieria</taxon>
    </lineage>
</organism>
<keyword evidence="2 10" id="KW-0813">Transport</keyword>
<evidence type="ECO:0000256" key="4">
    <source>
        <dbReference type="ARBA" id="ARBA00023010"/>
    </source>
</evidence>
<dbReference type="InterPro" id="IPR006785">
    <property type="entry name" value="Pex14_N"/>
</dbReference>
<keyword evidence="15" id="KW-1185">Reference proteome</keyword>
<dbReference type="GO" id="GO:1990429">
    <property type="term" value="C:peroxisomal importomer complex"/>
    <property type="evidence" value="ECO:0007669"/>
    <property type="project" value="TreeGrafter"/>
</dbReference>
<evidence type="ECO:0000256" key="1">
    <source>
        <dbReference type="ARBA" id="ARBA00005443"/>
    </source>
</evidence>
<evidence type="ECO:0000259" key="13">
    <source>
        <dbReference type="Pfam" id="PF04695"/>
    </source>
</evidence>
<evidence type="ECO:0000313" key="14">
    <source>
        <dbReference type="EMBL" id="GJQ09889.1"/>
    </source>
</evidence>
<keyword evidence="5 10" id="KW-0472">Membrane</keyword>
<feature type="transmembrane region" description="Helical" evidence="12">
    <location>
        <begin position="147"/>
        <end position="166"/>
    </location>
</feature>
<evidence type="ECO:0000256" key="9">
    <source>
        <dbReference type="ARBA" id="ARBA00046271"/>
    </source>
</evidence>
<dbReference type="GO" id="GO:0005102">
    <property type="term" value="F:signaling receptor binding"/>
    <property type="evidence" value="ECO:0007669"/>
    <property type="project" value="TreeGrafter"/>
</dbReference>
<evidence type="ECO:0000256" key="7">
    <source>
        <dbReference type="ARBA" id="ARBA00029502"/>
    </source>
</evidence>